<sequence>MKLYLKYFSIHLKSAMQYKTSFFLNSLGQALTSLFSFICMYFLFDRFNNIKGYTFNEVLLCFSTILMAFSLAECFGRGFDNFSSIISNGEFDRIMVRPRSEILQVIGARIEFSRVGRLIQAIIVLIYAVISCEVKWTFLRIVTLIFMILGGMGLFFGLFMIYGALSFFTIEGLEFMNIFTDGGRELAQYPLDIYKKWILNFFTYIVPLALVNYYPLMYILGRVDETAYLYMLSPLAIILFLIICNFIWKIGVAHYKSTGS</sequence>
<proteinExistence type="predicted"/>
<evidence type="ECO:0000313" key="3">
    <source>
        <dbReference type="Proteomes" id="UP000184310"/>
    </source>
</evidence>
<dbReference type="Pfam" id="PF06182">
    <property type="entry name" value="ABC2_membrane_6"/>
    <property type="match status" value="1"/>
</dbReference>
<accession>A0A1M6EXV0</accession>
<feature type="transmembrane region" description="Helical" evidence="1">
    <location>
        <begin position="50"/>
        <end position="72"/>
    </location>
</feature>
<keyword evidence="3" id="KW-1185">Reference proteome</keyword>
<name>A0A1M6EXV0_9CLOT</name>
<feature type="transmembrane region" description="Helical" evidence="1">
    <location>
        <begin position="227"/>
        <end position="248"/>
    </location>
</feature>
<organism evidence="2 3">
    <name type="scientific">Clostridium cavendishii DSM 21758</name>
    <dbReference type="NCBI Taxonomy" id="1121302"/>
    <lineage>
        <taxon>Bacteria</taxon>
        <taxon>Bacillati</taxon>
        <taxon>Bacillota</taxon>
        <taxon>Clostridia</taxon>
        <taxon>Eubacteriales</taxon>
        <taxon>Clostridiaceae</taxon>
        <taxon>Clostridium</taxon>
    </lineage>
</organism>
<feature type="transmembrane region" description="Helical" evidence="1">
    <location>
        <begin position="144"/>
        <end position="168"/>
    </location>
</feature>
<reference evidence="2 3" key="1">
    <citation type="submission" date="2016-11" db="EMBL/GenBank/DDBJ databases">
        <authorList>
            <person name="Jaros S."/>
            <person name="Januszkiewicz K."/>
            <person name="Wedrychowicz H."/>
        </authorList>
    </citation>
    <scope>NUCLEOTIDE SEQUENCE [LARGE SCALE GENOMIC DNA]</scope>
    <source>
        <strain evidence="2 3">DSM 21758</strain>
    </source>
</reference>
<evidence type="ECO:0000256" key="1">
    <source>
        <dbReference type="SAM" id="Phobius"/>
    </source>
</evidence>
<dbReference type="RefSeq" id="WP_072985549.1">
    <property type="nucleotide sequence ID" value="NZ_FQZB01000005.1"/>
</dbReference>
<dbReference type="AlphaFoldDB" id="A0A1M6EXV0"/>
<feature type="transmembrane region" description="Helical" evidence="1">
    <location>
        <begin position="21"/>
        <end position="44"/>
    </location>
</feature>
<protein>
    <submittedName>
        <fullName evidence="2">ABC-2 type transport system permease protein</fullName>
    </submittedName>
</protein>
<keyword evidence="1" id="KW-1133">Transmembrane helix</keyword>
<dbReference type="STRING" id="1121302.SAMN02745163_00976"/>
<feature type="transmembrane region" description="Helical" evidence="1">
    <location>
        <begin position="118"/>
        <end position="138"/>
    </location>
</feature>
<evidence type="ECO:0000313" key="2">
    <source>
        <dbReference type="EMBL" id="SHI90219.1"/>
    </source>
</evidence>
<feature type="transmembrane region" description="Helical" evidence="1">
    <location>
        <begin position="197"/>
        <end position="215"/>
    </location>
</feature>
<keyword evidence="1" id="KW-0812">Transmembrane</keyword>
<keyword evidence="1" id="KW-0472">Membrane</keyword>
<dbReference type="EMBL" id="FQZB01000005">
    <property type="protein sequence ID" value="SHI90219.1"/>
    <property type="molecule type" value="Genomic_DNA"/>
</dbReference>
<dbReference type="InterPro" id="IPR010390">
    <property type="entry name" value="ABC-2_transporter-like"/>
</dbReference>
<dbReference type="PANTHER" id="PTHR36833:SF1">
    <property type="entry name" value="INTEGRAL MEMBRANE TRANSPORT PROTEIN"/>
    <property type="match status" value="1"/>
</dbReference>
<dbReference type="OrthoDB" id="9788195at2"/>
<gene>
    <name evidence="2" type="ORF">SAMN02745163_00976</name>
</gene>
<dbReference type="Proteomes" id="UP000184310">
    <property type="component" value="Unassembled WGS sequence"/>
</dbReference>
<dbReference type="PANTHER" id="PTHR36833">
    <property type="entry name" value="SLR0610 PROTEIN-RELATED"/>
    <property type="match status" value="1"/>
</dbReference>